<keyword evidence="1" id="KW-0472">Membrane</keyword>
<gene>
    <name evidence="3" type="ORF">HNQ59_001074</name>
</gene>
<evidence type="ECO:0000313" key="3">
    <source>
        <dbReference type="EMBL" id="MBB5017804.1"/>
    </source>
</evidence>
<proteinExistence type="predicted"/>
<name>A0A840MEW5_9PROT</name>
<evidence type="ECO:0000313" key="4">
    <source>
        <dbReference type="Proteomes" id="UP000575898"/>
    </source>
</evidence>
<evidence type="ECO:0000256" key="2">
    <source>
        <dbReference type="SAM" id="SignalP"/>
    </source>
</evidence>
<accession>A0A840MEW5</accession>
<keyword evidence="4" id="KW-1185">Reference proteome</keyword>
<keyword evidence="1" id="KW-1133">Transmembrane helix</keyword>
<reference evidence="3 4" key="1">
    <citation type="submission" date="2020-08" db="EMBL/GenBank/DDBJ databases">
        <title>Genomic Encyclopedia of Type Strains, Phase IV (KMG-IV): sequencing the most valuable type-strain genomes for metagenomic binning, comparative biology and taxonomic classification.</title>
        <authorList>
            <person name="Goeker M."/>
        </authorList>
    </citation>
    <scope>NUCLEOTIDE SEQUENCE [LARGE SCALE GENOMIC DNA]</scope>
    <source>
        <strain evidence="3 4">DSM 27165</strain>
    </source>
</reference>
<feature type="chain" id="PRO_5032928531" description="Phage-related membrane protein" evidence="2">
    <location>
        <begin position="31"/>
        <end position="83"/>
    </location>
</feature>
<dbReference type="EMBL" id="JACHHY010000005">
    <property type="protein sequence ID" value="MBB5017804.1"/>
    <property type="molecule type" value="Genomic_DNA"/>
</dbReference>
<feature type="transmembrane region" description="Helical" evidence="1">
    <location>
        <begin position="49"/>
        <end position="70"/>
    </location>
</feature>
<evidence type="ECO:0000256" key="1">
    <source>
        <dbReference type="SAM" id="Phobius"/>
    </source>
</evidence>
<feature type="signal peptide" evidence="2">
    <location>
        <begin position="1"/>
        <end position="30"/>
    </location>
</feature>
<evidence type="ECO:0008006" key="5">
    <source>
        <dbReference type="Google" id="ProtNLM"/>
    </source>
</evidence>
<protein>
    <recommendedName>
        <fullName evidence="5">Phage-related membrane protein</fullName>
    </recommendedName>
</protein>
<keyword evidence="2" id="KW-0732">Signal</keyword>
<dbReference type="Proteomes" id="UP000575898">
    <property type="component" value="Unassembled WGS sequence"/>
</dbReference>
<dbReference type="RefSeq" id="WP_239871383.1">
    <property type="nucleotide sequence ID" value="NZ_JACHHY010000005.1"/>
</dbReference>
<organism evidence="3 4">
    <name type="scientific">Chitinivorax tropicus</name>
    <dbReference type="NCBI Taxonomy" id="714531"/>
    <lineage>
        <taxon>Bacteria</taxon>
        <taxon>Pseudomonadati</taxon>
        <taxon>Pseudomonadota</taxon>
        <taxon>Betaproteobacteria</taxon>
        <taxon>Chitinivorax</taxon>
    </lineage>
</organism>
<comment type="caution">
    <text evidence="3">The sequence shown here is derived from an EMBL/GenBank/DDBJ whole genome shotgun (WGS) entry which is preliminary data.</text>
</comment>
<dbReference type="AlphaFoldDB" id="A0A840MEW5"/>
<keyword evidence="1" id="KW-0812">Transmembrane</keyword>
<sequence>MFKATVSKVKTVAGAVVVSSAALFAPAAFADTTGAKGPDLTPLTNSVDFGTTITALLAIAGLLAGVYIAIKGAKTVLGMIRGR</sequence>